<dbReference type="Proteomes" id="UP000243661">
    <property type="component" value="Unassembled WGS sequence"/>
</dbReference>
<dbReference type="InterPro" id="IPR007298">
    <property type="entry name" value="Cu-R_lipoprotein_NlpE"/>
</dbReference>
<dbReference type="Pfam" id="PF04170">
    <property type="entry name" value="NlpE"/>
    <property type="match status" value="1"/>
</dbReference>
<dbReference type="EMBL" id="FMBK01000005">
    <property type="protein sequence ID" value="SCC71658.1"/>
    <property type="molecule type" value="Genomic_DNA"/>
</dbReference>
<reference evidence="1 2" key="1">
    <citation type="submission" date="2016-08" db="EMBL/GenBank/DDBJ databases">
        <authorList>
            <person name="Seilhamer J.J."/>
        </authorList>
    </citation>
    <scope>NUCLEOTIDE SEQUENCE [LARGE SCALE GENOMIC DNA]</scope>
    <source>
        <strain evidence="1 2">ANC 4874</strain>
    </source>
</reference>
<evidence type="ECO:0000313" key="2">
    <source>
        <dbReference type="Proteomes" id="UP000243661"/>
    </source>
</evidence>
<dbReference type="AlphaFoldDB" id="A0A1C4GTV5"/>
<sequence length="153" mass="17308">MKNPIFLSFIASSILVGCQDSTQSSSKSNNQIDQVAEHKVTVAKWVGKYHGTTPCMGCNTRCEECPGMVVDLVLNQNKTYTLKRESLSGNDQQEIYTGQFRFRNTDHSKIELMQMKVRNLMSVDLDQQILEILQDQTGHLYPSEGDFILEKNG</sequence>
<dbReference type="RefSeq" id="WP_092719016.1">
    <property type="nucleotide sequence ID" value="NZ_FMBK01000005.1"/>
</dbReference>
<proteinExistence type="predicted"/>
<dbReference type="PROSITE" id="PS51257">
    <property type="entry name" value="PROKAR_LIPOPROTEIN"/>
    <property type="match status" value="1"/>
</dbReference>
<evidence type="ECO:0000313" key="1">
    <source>
        <dbReference type="EMBL" id="SCC71658.1"/>
    </source>
</evidence>
<protein>
    <submittedName>
        <fullName evidence="1">NlpE N-terminal domain-containing protein</fullName>
    </submittedName>
</protein>
<accession>A0A1C4GTV5</accession>
<dbReference type="Gene3D" id="2.40.128.640">
    <property type="match status" value="1"/>
</dbReference>
<organism evidence="1 2">
    <name type="scientific">Acinetobacter albensis</name>
    <dbReference type="NCBI Taxonomy" id="1673609"/>
    <lineage>
        <taxon>Bacteria</taxon>
        <taxon>Pseudomonadati</taxon>
        <taxon>Pseudomonadota</taxon>
        <taxon>Gammaproteobacteria</taxon>
        <taxon>Moraxellales</taxon>
        <taxon>Moraxellaceae</taxon>
        <taxon>Acinetobacter</taxon>
    </lineage>
</organism>
<dbReference type="OrthoDB" id="6705755at2"/>
<name>A0A1C4GTV5_9GAMM</name>
<gene>
    <name evidence="1" type="ORF">GA0116959_10577</name>
</gene>